<comment type="caution">
    <text evidence="1">The sequence shown here is derived from an EMBL/GenBank/DDBJ whole genome shotgun (WGS) entry which is preliminary data.</text>
</comment>
<accession>A0AAV8R8P8</accession>
<name>A0AAV8R8P8_ENSVE</name>
<reference evidence="1 2" key="1">
    <citation type="submission" date="2022-12" db="EMBL/GenBank/DDBJ databases">
        <title>Chromosome-scale assembly of the Ensete ventricosum genome.</title>
        <authorList>
            <person name="Dussert Y."/>
            <person name="Stocks J."/>
            <person name="Wendawek A."/>
            <person name="Woldeyes F."/>
            <person name="Nichols R.A."/>
            <person name="Borrell J.S."/>
        </authorList>
    </citation>
    <scope>NUCLEOTIDE SEQUENCE [LARGE SCALE GENOMIC DNA]</scope>
    <source>
        <strain evidence="2">cv. Maze</strain>
        <tissue evidence="1">Seeds</tissue>
    </source>
</reference>
<dbReference type="EMBL" id="JAQQAF010000004">
    <property type="protein sequence ID" value="KAJ8491266.1"/>
    <property type="molecule type" value="Genomic_DNA"/>
</dbReference>
<dbReference type="AlphaFoldDB" id="A0AAV8R8P8"/>
<dbReference type="Proteomes" id="UP001222027">
    <property type="component" value="Unassembled WGS sequence"/>
</dbReference>
<evidence type="ECO:0000313" key="1">
    <source>
        <dbReference type="EMBL" id="KAJ8491266.1"/>
    </source>
</evidence>
<organism evidence="1 2">
    <name type="scientific">Ensete ventricosum</name>
    <name type="common">Abyssinian banana</name>
    <name type="synonym">Musa ensete</name>
    <dbReference type="NCBI Taxonomy" id="4639"/>
    <lineage>
        <taxon>Eukaryota</taxon>
        <taxon>Viridiplantae</taxon>
        <taxon>Streptophyta</taxon>
        <taxon>Embryophyta</taxon>
        <taxon>Tracheophyta</taxon>
        <taxon>Spermatophyta</taxon>
        <taxon>Magnoliopsida</taxon>
        <taxon>Liliopsida</taxon>
        <taxon>Zingiberales</taxon>
        <taxon>Musaceae</taxon>
        <taxon>Ensete</taxon>
    </lineage>
</organism>
<proteinExistence type="predicted"/>
<evidence type="ECO:0008006" key="3">
    <source>
        <dbReference type="Google" id="ProtNLM"/>
    </source>
</evidence>
<keyword evidence="2" id="KW-1185">Reference proteome</keyword>
<sequence length="72" mass="8084">MTRRSAFAAFSYVACAPKRWTFSLFDTFVLSTKIFFCRGCALLRGASELKLVFDLASQEIYGNDCVNSSLKL</sequence>
<protein>
    <recommendedName>
        <fullName evidence="3">Secreted protein</fullName>
    </recommendedName>
</protein>
<evidence type="ECO:0000313" key="2">
    <source>
        <dbReference type="Proteomes" id="UP001222027"/>
    </source>
</evidence>
<gene>
    <name evidence="1" type="ORF">OPV22_012987</name>
</gene>